<dbReference type="EMBL" id="REGN01009397">
    <property type="protein sequence ID" value="RNA01243.1"/>
    <property type="molecule type" value="Genomic_DNA"/>
</dbReference>
<gene>
    <name evidence="1" type="ORF">BpHYR1_014017</name>
</gene>
<evidence type="ECO:0000313" key="1">
    <source>
        <dbReference type="EMBL" id="RNA01243.1"/>
    </source>
</evidence>
<proteinExistence type="predicted"/>
<keyword evidence="2" id="KW-1185">Reference proteome</keyword>
<comment type="caution">
    <text evidence="1">The sequence shown here is derived from an EMBL/GenBank/DDBJ whole genome shotgun (WGS) entry which is preliminary data.</text>
</comment>
<dbReference type="AlphaFoldDB" id="A0A3M7PQC4"/>
<evidence type="ECO:0000313" key="2">
    <source>
        <dbReference type="Proteomes" id="UP000276133"/>
    </source>
</evidence>
<name>A0A3M7PQC4_BRAPC</name>
<reference evidence="1 2" key="1">
    <citation type="journal article" date="2018" name="Sci. Rep.">
        <title>Genomic signatures of local adaptation to the degree of environmental predictability in rotifers.</title>
        <authorList>
            <person name="Franch-Gras L."/>
            <person name="Hahn C."/>
            <person name="Garcia-Roger E.M."/>
            <person name="Carmona M.J."/>
            <person name="Serra M."/>
            <person name="Gomez A."/>
        </authorList>
    </citation>
    <scope>NUCLEOTIDE SEQUENCE [LARGE SCALE GENOMIC DNA]</scope>
    <source>
        <strain evidence="1">HYR1</strain>
    </source>
</reference>
<organism evidence="1 2">
    <name type="scientific">Brachionus plicatilis</name>
    <name type="common">Marine rotifer</name>
    <name type="synonym">Brachionus muelleri</name>
    <dbReference type="NCBI Taxonomy" id="10195"/>
    <lineage>
        <taxon>Eukaryota</taxon>
        <taxon>Metazoa</taxon>
        <taxon>Spiralia</taxon>
        <taxon>Gnathifera</taxon>
        <taxon>Rotifera</taxon>
        <taxon>Eurotatoria</taxon>
        <taxon>Monogononta</taxon>
        <taxon>Pseudotrocha</taxon>
        <taxon>Ploima</taxon>
        <taxon>Brachionidae</taxon>
        <taxon>Brachionus</taxon>
    </lineage>
</organism>
<protein>
    <submittedName>
        <fullName evidence="1">Uncharacterized protein</fullName>
    </submittedName>
</protein>
<accession>A0A3M7PQC4</accession>
<sequence length="99" mass="11520">MATAHLDTSFINCQKRRVNLNEETIEWEEHSLNEEKETVRSDFQRDILANEGQFSLVKEKTPFSVVNTNNIFDSLELYFTASNYCLKQPELTDDKLSLS</sequence>
<dbReference type="Proteomes" id="UP000276133">
    <property type="component" value="Unassembled WGS sequence"/>
</dbReference>